<feature type="domain" description="GFO/IDH/MocA-like oxidoreductase" evidence="2">
    <location>
        <begin position="136"/>
        <end position="256"/>
    </location>
</feature>
<dbReference type="Proteomes" id="UP001255185">
    <property type="component" value="Unassembled WGS sequence"/>
</dbReference>
<dbReference type="InterPro" id="IPR055170">
    <property type="entry name" value="GFO_IDH_MocA-like_dom"/>
</dbReference>
<name>A0ABU1TU63_9FLAO</name>
<dbReference type="SUPFAM" id="SSF55347">
    <property type="entry name" value="Glyceraldehyde-3-phosphate dehydrogenase-like, C-terminal domain"/>
    <property type="match status" value="1"/>
</dbReference>
<protein>
    <submittedName>
        <fullName evidence="3">Dehydrogenase</fullName>
    </submittedName>
</protein>
<comment type="caution">
    <text evidence="3">The sequence shown here is derived from an EMBL/GenBank/DDBJ whole genome shotgun (WGS) entry which is preliminary data.</text>
</comment>
<evidence type="ECO:0000313" key="4">
    <source>
        <dbReference type="Proteomes" id="UP001255185"/>
    </source>
</evidence>
<proteinExistence type="predicted"/>
<evidence type="ECO:0000259" key="1">
    <source>
        <dbReference type="Pfam" id="PF01408"/>
    </source>
</evidence>
<dbReference type="InterPro" id="IPR052515">
    <property type="entry name" value="Gfo/Idh/MocA_Oxidoreductase"/>
</dbReference>
<keyword evidence="4" id="KW-1185">Reference proteome</keyword>
<evidence type="ECO:0000313" key="3">
    <source>
        <dbReference type="EMBL" id="MDR6969381.1"/>
    </source>
</evidence>
<gene>
    <name evidence="3" type="ORF">J2X31_003412</name>
</gene>
<dbReference type="Gene3D" id="3.30.360.10">
    <property type="entry name" value="Dihydrodipicolinate Reductase, domain 2"/>
    <property type="match status" value="1"/>
</dbReference>
<accession>A0ABU1TU63</accession>
<dbReference type="Pfam" id="PF22725">
    <property type="entry name" value="GFO_IDH_MocA_C3"/>
    <property type="match status" value="1"/>
</dbReference>
<dbReference type="InterPro" id="IPR036291">
    <property type="entry name" value="NAD(P)-bd_dom_sf"/>
</dbReference>
<dbReference type="SUPFAM" id="SSF51735">
    <property type="entry name" value="NAD(P)-binding Rossmann-fold domains"/>
    <property type="match status" value="1"/>
</dbReference>
<dbReference type="RefSeq" id="WP_310028381.1">
    <property type="nucleotide sequence ID" value="NZ_JAVDVI010000019.1"/>
</dbReference>
<dbReference type="EMBL" id="JAVDVI010000019">
    <property type="protein sequence ID" value="MDR6969381.1"/>
    <property type="molecule type" value="Genomic_DNA"/>
</dbReference>
<reference evidence="3 4" key="1">
    <citation type="submission" date="2023-07" db="EMBL/GenBank/DDBJ databases">
        <title>Sorghum-associated microbial communities from plants grown in Nebraska, USA.</title>
        <authorList>
            <person name="Schachtman D."/>
        </authorList>
    </citation>
    <scope>NUCLEOTIDE SEQUENCE [LARGE SCALE GENOMIC DNA]</scope>
    <source>
        <strain evidence="3 4">3773</strain>
    </source>
</reference>
<feature type="domain" description="Gfo/Idh/MocA-like oxidoreductase N-terminal" evidence="1">
    <location>
        <begin position="10"/>
        <end position="128"/>
    </location>
</feature>
<dbReference type="PANTHER" id="PTHR43249">
    <property type="entry name" value="UDP-N-ACETYL-2-AMINO-2-DEOXY-D-GLUCURONATE OXIDASE"/>
    <property type="match status" value="1"/>
</dbReference>
<dbReference type="PANTHER" id="PTHR43249:SF1">
    <property type="entry name" value="D-GLUCOSIDE 3-DEHYDROGENASE"/>
    <property type="match status" value="1"/>
</dbReference>
<dbReference type="Gene3D" id="3.40.50.720">
    <property type="entry name" value="NAD(P)-binding Rossmann-like Domain"/>
    <property type="match status" value="1"/>
</dbReference>
<sequence>MEKNKANIVWGIIGCGNVAEVKSGPAFQKCNNSSLLSVMRRDAKKAEDFAKRHQVPLWYDDASELLKNENITAVYIATPPSSHLKMAIQALKAGKDVYLEKPMVLSVNEALELKKAVEESKNKLVVAHYRRHLPMYVKVKSLIDSNRIGTVQCVDIKYFKEHKPDANWRLDPSISGGGYFQDIAPHQIDLMYYFFGAYQSVKGFAVNQEADYTVSDTVNGIMAFKNGIQFRGIWSFDVSNVAETDNCTIYGSKGYITFSFFGDEVSIVSNRTTENFVFVHPDHIQQPFIQQTVNYFLGKRNNPCTVEEGLIVNEIMQAFSAPI</sequence>
<dbReference type="Pfam" id="PF01408">
    <property type="entry name" value="GFO_IDH_MocA"/>
    <property type="match status" value="1"/>
</dbReference>
<evidence type="ECO:0000259" key="2">
    <source>
        <dbReference type="Pfam" id="PF22725"/>
    </source>
</evidence>
<organism evidence="3 4">
    <name type="scientific">Flavobacterium arsenatis</name>
    <dbReference type="NCBI Taxonomy" id="1484332"/>
    <lineage>
        <taxon>Bacteria</taxon>
        <taxon>Pseudomonadati</taxon>
        <taxon>Bacteroidota</taxon>
        <taxon>Flavobacteriia</taxon>
        <taxon>Flavobacteriales</taxon>
        <taxon>Flavobacteriaceae</taxon>
        <taxon>Flavobacterium</taxon>
    </lineage>
</organism>
<dbReference type="InterPro" id="IPR000683">
    <property type="entry name" value="Gfo/Idh/MocA-like_OxRdtase_N"/>
</dbReference>